<dbReference type="Pfam" id="PF04439">
    <property type="entry name" value="Adenyl_transf"/>
    <property type="match status" value="2"/>
</dbReference>
<evidence type="ECO:0000313" key="2">
    <source>
        <dbReference type="Proteomes" id="UP000050975"/>
    </source>
</evidence>
<sequence length="252" mass="29618">MLTKIVQWAQGEPEIRVVILEGSRASDCNTDALSDYDLNVFVTDGASFTSNNHWITIFDDVLVYQKEKFFHKNIEIPTRLVVYENSPKVDFSFWPIEMLHEIVDSKTLPEHYRNGYKVLLDKDNITQDMPAALFDGFVIGKPTKDEVLTTIYNFWFETYCIVKYLKRDSLWYAKVLENGPIKRFLLQMILWHESSKDDWKNNKIKEDTWRSLCKMTELFKKLSREVAAKLSIEYPGKSVAQIETYIRQLYNG</sequence>
<proteinExistence type="predicted"/>
<comment type="caution">
    <text evidence="1">The sequence shown here is derived from an EMBL/GenBank/DDBJ whole genome shotgun (WGS) entry which is preliminary data.</text>
</comment>
<dbReference type="AlphaFoldDB" id="A0A0S8JRW9"/>
<reference evidence="1 2" key="1">
    <citation type="journal article" date="2015" name="Microbiome">
        <title>Genomic resolution of linkages in carbon, nitrogen, and sulfur cycling among widespread estuary sediment bacteria.</title>
        <authorList>
            <person name="Baker B.J."/>
            <person name="Lazar C.S."/>
            <person name="Teske A.P."/>
            <person name="Dick G.J."/>
        </authorList>
    </citation>
    <scope>NUCLEOTIDE SEQUENCE [LARGE SCALE GENOMIC DNA]</scope>
    <source>
        <strain evidence="1">SM1_77</strain>
    </source>
</reference>
<name>A0A0S8JRW9_UNCW3</name>
<dbReference type="Gene3D" id="3.30.460.10">
    <property type="entry name" value="Beta Polymerase, domain 2"/>
    <property type="match status" value="1"/>
</dbReference>
<protein>
    <recommendedName>
        <fullName evidence="3">Aminoglycoside adenylyltransferase</fullName>
    </recommendedName>
</protein>
<dbReference type="EMBL" id="LJVE01000150">
    <property type="protein sequence ID" value="KPL12564.1"/>
    <property type="molecule type" value="Genomic_DNA"/>
</dbReference>
<gene>
    <name evidence="1" type="ORF">AMJ74_06615</name>
</gene>
<dbReference type="InterPro" id="IPR043519">
    <property type="entry name" value="NT_sf"/>
</dbReference>
<dbReference type="Proteomes" id="UP000050975">
    <property type="component" value="Unassembled WGS sequence"/>
</dbReference>
<dbReference type="Gene3D" id="1.20.120.330">
    <property type="entry name" value="Nucleotidyltransferases domain 2"/>
    <property type="match status" value="2"/>
</dbReference>
<evidence type="ECO:0000313" key="1">
    <source>
        <dbReference type="EMBL" id="KPL12564.1"/>
    </source>
</evidence>
<dbReference type="PATRIC" id="fig|1703778.3.peg.240"/>
<organism evidence="1 2">
    <name type="scientific">candidate division WOR_3 bacterium SM1_77</name>
    <dbReference type="NCBI Taxonomy" id="1703778"/>
    <lineage>
        <taxon>Bacteria</taxon>
        <taxon>Bacteria division WOR-3</taxon>
    </lineage>
</organism>
<evidence type="ECO:0008006" key="3">
    <source>
        <dbReference type="Google" id="ProtNLM"/>
    </source>
</evidence>
<dbReference type="InterPro" id="IPR007530">
    <property type="entry name" value="Aminoglycoside_adenylylTfrase"/>
</dbReference>
<dbReference type="SUPFAM" id="SSF81301">
    <property type="entry name" value="Nucleotidyltransferase"/>
    <property type="match status" value="1"/>
</dbReference>
<dbReference type="SUPFAM" id="SSF81631">
    <property type="entry name" value="PAP/OAS1 substrate-binding domain"/>
    <property type="match status" value="1"/>
</dbReference>
<accession>A0A0S8JRW9</accession>